<dbReference type="Pfam" id="PF23357">
    <property type="entry name" value="DUF7088"/>
    <property type="match status" value="1"/>
</dbReference>
<evidence type="ECO:0000313" key="6">
    <source>
        <dbReference type="Proteomes" id="UP000319941"/>
    </source>
</evidence>
<protein>
    <submittedName>
        <fullName evidence="5">Uncharacterized protein</fullName>
    </submittedName>
</protein>
<dbReference type="OrthoDB" id="9777219at2"/>
<dbReference type="RefSeq" id="WP_144726296.1">
    <property type="nucleotide sequence ID" value="NZ_CAWOWR010000001.1"/>
</dbReference>
<feature type="domain" description="ABC-type uncharacterised transport system" evidence="3">
    <location>
        <begin position="426"/>
        <end position="704"/>
    </location>
</feature>
<feature type="transmembrane region" description="Helical" evidence="2">
    <location>
        <begin position="20"/>
        <end position="40"/>
    </location>
</feature>
<name>A0A558HX16_9GAMM</name>
<evidence type="ECO:0000259" key="4">
    <source>
        <dbReference type="Pfam" id="PF23357"/>
    </source>
</evidence>
<feature type="transmembrane region" description="Helical" evidence="2">
    <location>
        <begin position="220"/>
        <end position="238"/>
    </location>
</feature>
<accession>A0A558HX16</accession>
<organism evidence="5 6">
    <name type="scientific">Cobetia crustatorum</name>
    <dbReference type="NCBI Taxonomy" id="553385"/>
    <lineage>
        <taxon>Bacteria</taxon>
        <taxon>Pseudomonadati</taxon>
        <taxon>Pseudomonadota</taxon>
        <taxon>Gammaproteobacteria</taxon>
        <taxon>Oceanospirillales</taxon>
        <taxon>Halomonadaceae</taxon>
        <taxon>Cobetia</taxon>
    </lineage>
</organism>
<evidence type="ECO:0000256" key="2">
    <source>
        <dbReference type="SAM" id="Phobius"/>
    </source>
</evidence>
<evidence type="ECO:0000256" key="1">
    <source>
        <dbReference type="SAM" id="MobiDB-lite"/>
    </source>
</evidence>
<feature type="transmembrane region" description="Helical" evidence="2">
    <location>
        <begin position="100"/>
        <end position="123"/>
    </location>
</feature>
<dbReference type="InterPro" id="IPR019196">
    <property type="entry name" value="ABC_transp_unknown"/>
</dbReference>
<feature type="domain" description="DUF7088" evidence="4">
    <location>
        <begin position="292"/>
        <end position="379"/>
    </location>
</feature>
<sequence>MSAILGLVRRDLHQALTQGASWALLVVLAVLAPLGAFELGDLLARDRADLGALWQVLPWLLVLWTPLLALRGWPEERANGLLEWLSGLGLGPWRLAIARLISASVLGWLGLLMTVPLLALIGWLGTPDIGLLVSGYLGMALLVLALASLGQALAVRAPSALSAWLGALVLGLVLMLPGTPAVTRQLAQHLAPHWVQLLDLISLPAHLTPFSEGRPALIDAGYFVLLAVAGLILQARGLKQERHASGRAPQWLATLAVAFGMIAILLACQRLPTMFTPNGQNPLSAAHDLTETRQHSLSPASRLLLSRLDAPVTLTFAYSERFAADLPQLRELAARIETRLAAFGRQPQVRLRRLDPEPDSDGFADLEAQGLTALSLPGGERMLFGLMVDGPYAERRAIALLKAADINGLEAHVARLIQEVSRTQPPRLGVLSSLPVMGQPSLEQGRALGSWGLMDHLNARLRIDWLSGGDDPARPIKHQDALLVIAPRLLPGATLEAISDYLDRGGRVLMLLDPLPEMLDQPAPASQALKTLLARAGVRSEAGQIVADSQLALPIGLMDGTRALSPTLLNVGAGQLSDAALNLNVDQLVMSSAGWLSPLAPTAKATREAQPSAPLQWLIRGTDSTRLLPAERVYTSRMDPRPLSGLTGERVGEGGLAVLARWPDATLPAHKATAQELDKAATGGQLLIVSDVDMASDRLWRREAADGSERALNANARWLENAIDLLAGSPELVALRARAHQVRELTRLHTLADRQSSAETQLRNDWQTRLSARGAEPAEGKAAVAEKRDALDEMQRAFDAELSRQQRQATAERDIFYRELRLWTLLALPLVLSVLGGLICWRRKRLGRRQPSRPLGHQQPGLRSGRRLSGHHQPSAQHSIPGRGGDA</sequence>
<evidence type="ECO:0000259" key="3">
    <source>
        <dbReference type="Pfam" id="PF09822"/>
    </source>
</evidence>
<evidence type="ECO:0000313" key="5">
    <source>
        <dbReference type="EMBL" id="TVU73661.1"/>
    </source>
</evidence>
<dbReference type="InterPro" id="IPR055396">
    <property type="entry name" value="DUF7088"/>
</dbReference>
<proteinExistence type="predicted"/>
<dbReference type="Proteomes" id="UP000319941">
    <property type="component" value="Unassembled WGS sequence"/>
</dbReference>
<feature type="transmembrane region" description="Helical" evidence="2">
    <location>
        <begin position="161"/>
        <end position="182"/>
    </location>
</feature>
<gene>
    <name evidence="5" type="ORF">FQP86_00850</name>
</gene>
<keyword evidence="2" id="KW-0812">Transmembrane</keyword>
<dbReference type="Pfam" id="PF09822">
    <property type="entry name" value="ABC_transp_aux"/>
    <property type="match status" value="1"/>
</dbReference>
<dbReference type="AlphaFoldDB" id="A0A558HX16"/>
<keyword evidence="2" id="KW-0472">Membrane</keyword>
<reference evidence="5 6" key="1">
    <citation type="submission" date="2019-07" db="EMBL/GenBank/DDBJ databases">
        <title>Diversity of Bacteria from Kongsfjorden, Arctic.</title>
        <authorList>
            <person name="Yu Y."/>
        </authorList>
    </citation>
    <scope>NUCLEOTIDE SEQUENCE [LARGE SCALE GENOMIC DNA]</scope>
    <source>
        <strain evidence="5 6">SM1923</strain>
    </source>
</reference>
<keyword evidence="6" id="KW-1185">Reference proteome</keyword>
<feature type="transmembrane region" description="Helical" evidence="2">
    <location>
        <begin position="822"/>
        <end position="841"/>
    </location>
</feature>
<dbReference type="EMBL" id="VNFH01000001">
    <property type="protein sequence ID" value="TVU73661.1"/>
    <property type="molecule type" value="Genomic_DNA"/>
</dbReference>
<feature type="transmembrane region" description="Helical" evidence="2">
    <location>
        <begin position="250"/>
        <end position="267"/>
    </location>
</feature>
<dbReference type="STRING" id="553385.GCA_000591415_00117"/>
<comment type="caution">
    <text evidence="5">The sequence shown here is derived from an EMBL/GenBank/DDBJ whole genome shotgun (WGS) entry which is preliminary data.</text>
</comment>
<feature type="region of interest" description="Disordered" evidence="1">
    <location>
        <begin position="850"/>
        <end position="887"/>
    </location>
</feature>
<feature type="transmembrane region" description="Helical" evidence="2">
    <location>
        <begin position="129"/>
        <end position="149"/>
    </location>
</feature>
<keyword evidence="2" id="KW-1133">Transmembrane helix</keyword>
<feature type="transmembrane region" description="Helical" evidence="2">
    <location>
        <begin position="52"/>
        <end position="70"/>
    </location>
</feature>